<dbReference type="Gene3D" id="3.40.50.1360">
    <property type="match status" value="1"/>
</dbReference>
<dbReference type="CDD" id="cd01400">
    <property type="entry name" value="6PGL"/>
    <property type="match status" value="1"/>
</dbReference>
<evidence type="ECO:0000256" key="4">
    <source>
        <dbReference type="ARBA" id="ARBA00010662"/>
    </source>
</evidence>
<dbReference type="Pfam" id="PF01182">
    <property type="entry name" value="Glucosamine_iso"/>
    <property type="match status" value="1"/>
</dbReference>
<dbReference type="SUPFAM" id="SSF100950">
    <property type="entry name" value="NagB/RpiA/CoA transferase-like"/>
    <property type="match status" value="1"/>
</dbReference>
<evidence type="ECO:0000256" key="7">
    <source>
        <dbReference type="RuleBase" id="RU365095"/>
    </source>
</evidence>
<evidence type="ECO:0000259" key="8">
    <source>
        <dbReference type="Pfam" id="PF01182"/>
    </source>
</evidence>
<dbReference type="EC" id="3.1.1.31" evidence="5 7"/>
<evidence type="ECO:0000313" key="10">
    <source>
        <dbReference type="Proteomes" id="UP000199355"/>
    </source>
</evidence>
<evidence type="ECO:0000256" key="3">
    <source>
        <dbReference type="ARBA" id="ARBA00004961"/>
    </source>
</evidence>
<evidence type="ECO:0000313" key="9">
    <source>
        <dbReference type="EMBL" id="SDF06193.1"/>
    </source>
</evidence>
<evidence type="ECO:0000256" key="1">
    <source>
        <dbReference type="ARBA" id="ARBA00000832"/>
    </source>
</evidence>
<evidence type="ECO:0000256" key="2">
    <source>
        <dbReference type="ARBA" id="ARBA00002681"/>
    </source>
</evidence>
<dbReference type="GO" id="GO:0006098">
    <property type="term" value="P:pentose-phosphate shunt"/>
    <property type="evidence" value="ECO:0007669"/>
    <property type="project" value="UniProtKB-UniPathway"/>
</dbReference>
<gene>
    <name evidence="7" type="primary">pgl</name>
    <name evidence="9" type="ORF">SAMN05192586_101105</name>
</gene>
<reference evidence="10" key="1">
    <citation type="submission" date="2016-10" db="EMBL/GenBank/DDBJ databases">
        <authorList>
            <person name="Varghese N."/>
            <person name="Submissions S."/>
        </authorList>
    </citation>
    <scope>NUCLEOTIDE SEQUENCE [LARGE SCALE GENOMIC DNA]</scope>
    <source>
        <strain evidence="10">KHC7</strain>
    </source>
</reference>
<comment type="catalytic activity">
    <reaction evidence="1 7">
        <text>6-phospho-D-glucono-1,5-lactone + H2O = 6-phospho-D-gluconate + H(+)</text>
        <dbReference type="Rhea" id="RHEA:12556"/>
        <dbReference type="ChEBI" id="CHEBI:15377"/>
        <dbReference type="ChEBI" id="CHEBI:15378"/>
        <dbReference type="ChEBI" id="CHEBI:57955"/>
        <dbReference type="ChEBI" id="CHEBI:58759"/>
        <dbReference type="EC" id="3.1.1.31"/>
    </reaction>
</comment>
<comment type="function">
    <text evidence="2 7">Hydrolysis of 6-phosphogluconolactone to 6-phosphogluconate.</text>
</comment>
<dbReference type="PANTHER" id="PTHR11054">
    <property type="entry name" value="6-PHOSPHOGLUCONOLACTONASE"/>
    <property type="match status" value="1"/>
</dbReference>
<dbReference type="InterPro" id="IPR039104">
    <property type="entry name" value="6PGL"/>
</dbReference>
<dbReference type="InterPro" id="IPR005900">
    <property type="entry name" value="6-phosphogluconolactonase_DevB"/>
</dbReference>
<sequence length="248" mass="27677">MSGLSRSIHLTVHIHKDPAAMAERAAHILAAACEEAVAERGVFKIALSGGQTPIPLFRLLSGRDWADRLPWDKMTFFWVDERCVSPEHPDSNYGLARRELLGHVPATHFFRMRGEEDPVEAARKYEQQLRADFDLGPQDLPRFDFMLLGMGEDGHTGSIFPNSPALAERKRLVIDQYVPERKADRLTLTLPVINNARCCMFLVTGREKHDVLSRALNLLAQPTLPAQMVRPGFGDLIWVADEAAATGA</sequence>
<dbReference type="InterPro" id="IPR037171">
    <property type="entry name" value="NagB/RpiA_transferase-like"/>
</dbReference>
<keyword evidence="10" id="KW-1185">Reference proteome</keyword>
<dbReference type="OrthoDB" id="9810967at2"/>
<feature type="domain" description="Glucosamine/galactosamine-6-phosphate isomerase" evidence="8">
    <location>
        <begin position="17"/>
        <end position="238"/>
    </location>
</feature>
<dbReference type="AlphaFoldDB" id="A0A1G7I0U1"/>
<name>A0A1G7I0U1_9BACT</name>
<proteinExistence type="inferred from homology"/>
<dbReference type="EMBL" id="FNBX01000001">
    <property type="protein sequence ID" value="SDF06193.1"/>
    <property type="molecule type" value="Genomic_DNA"/>
</dbReference>
<evidence type="ECO:0000256" key="5">
    <source>
        <dbReference type="ARBA" id="ARBA00013198"/>
    </source>
</evidence>
<protein>
    <recommendedName>
        <fullName evidence="6 7">6-phosphogluconolactonase</fullName>
        <shortName evidence="7">6PGL</shortName>
        <ecNumber evidence="5 7">3.1.1.31</ecNumber>
    </recommendedName>
</protein>
<dbReference type="Proteomes" id="UP000199355">
    <property type="component" value="Unassembled WGS sequence"/>
</dbReference>
<dbReference type="PANTHER" id="PTHR11054:SF0">
    <property type="entry name" value="6-PHOSPHOGLUCONOLACTONASE"/>
    <property type="match status" value="1"/>
</dbReference>
<dbReference type="InterPro" id="IPR006148">
    <property type="entry name" value="Glc/Gal-6P_isomerase"/>
</dbReference>
<dbReference type="RefSeq" id="WP_092152376.1">
    <property type="nucleotide sequence ID" value="NZ_FNBX01000001.1"/>
</dbReference>
<comment type="similarity">
    <text evidence="4 7">Belongs to the glucosamine/galactosamine-6-phosphate isomerase family. 6-phosphogluconolactonase subfamily.</text>
</comment>
<evidence type="ECO:0000256" key="6">
    <source>
        <dbReference type="ARBA" id="ARBA00020337"/>
    </source>
</evidence>
<comment type="pathway">
    <text evidence="3 7">Carbohydrate degradation; pentose phosphate pathway; D-ribulose 5-phosphate from D-glucose 6-phosphate (oxidative stage): step 2/3.</text>
</comment>
<dbReference type="GO" id="GO:0017057">
    <property type="term" value="F:6-phosphogluconolactonase activity"/>
    <property type="evidence" value="ECO:0007669"/>
    <property type="project" value="UniProtKB-UniRule"/>
</dbReference>
<dbReference type="UniPathway" id="UPA00115">
    <property type="reaction ID" value="UER00409"/>
</dbReference>
<dbReference type="GO" id="GO:0005975">
    <property type="term" value="P:carbohydrate metabolic process"/>
    <property type="evidence" value="ECO:0007669"/>
    <property type="project" value="UniProtKB-UniRule"/>
</dbReference>
<accession>A0A1G7I0U1</accession>
<keyword evidence="7" id="KW-0378">Hydrolase</keyword>
<dbReference type="NCBIfam" id="TIGR01198">
    <property type="entry name" value="pgl"/>
    <property type="match status" value="1"/>
</dbReference>
<dbReference type="STRING" id="571438.SAMN05192586_101105"/>
<organism evidence="9 10">
    <name type="scientific">Desulfovibrio legallii</name>
    <dbReference type="NCBI Taxonomy" id="571438"/>
    <lineage>
        <taxon>Bacteria</taxon>
        <taxon>Pseudomonadati</taxon>
        <taxon>Thermodesulfobacteriota</taxon>
        <taxon>Desulfovibrionia</taxon>
        <taxon>Desulfovibrionales</taxon>
        <taxon>Desulfovibrionaceae</taxon>
        <taxon>Desulfovibrio</taxon>
    </lineage>
</organism>